<dbReference type="SUPFAM" id="SSF88723">
    <property type="entry name" value="PIN domain-like"/>
    <property type="match status" value="1"/>
</dbReference>
<accession>A0A239DI95</accession>
<keyword evidence="2" id="KW-1185">Reference proteome</keyword>
<gene>
    <name evidence="1" type="ORF">SAMN05443665_1002303</name>
</gene>
<dbReference type="Gene3D" id="3.40.50.1010">
    <property type="entry name" value="5'-nuclease"/>
    <property type="match status" value="1"/>
</dbReference>
<proteinExistence type="predicted"/>
<sequence>MARRVSDSAPLIGPAFVLDAQGLSLLADDDRRMAVRLELAVRAEYVPAISAVTIAEQRRDGKAGKRLAWLRSRLTVIPVTEDIADAAAALLDSTGLSGHDCVVDALVVATAAGATGPAKVVSSDGSHIPALCKAASSNRPTPVDWLRV</sequence>
<evidence type="ECO:0000313" key="1">
    <source>
        <dbReference type="EMBL" id="SNS31691.1"/>
    </source>
</evidence>
<name>A0A239DI95_9ACTN</name>
<reference evidence="1 2" key="1">
    <citation type="submission" date="2017-06" db="EMBL/GenBank/DDBJ databases">
        <authorList>
            <person name="Kim H.J."/>
            <person name="Triplett B.A."/>
        </authorList>
    </citation>
    <scope>NUCLEOTIDE SEQUENCE [LARGE SCALE GENOMIC DNA]</scope>
    <source>
        <strain evidence="1 2">DSM 44715</strain>
    </source>
</reference>
<dbReference type="InterPro" id="IPR029060">
    <property type="entry name" value="PIN-like_dom_sf"/>
</dbReference>
<dbReference type="EMBL" id="FZOR01000002">
    <property type="protein sequence ID" value="SNS31691.1"/>
    <property type="molecule type" value="Genomic_DNA"/>
</dbReference>
<organism evidence="1 2">
    <name type="scientific">Actinomadura meyerae</name>
    <dbReference type="NCBI Taxonomy" id="240840"/>
    <lineage>
        <taxon>Bacteria</taxon>
        <taxon>Bacillati</taxon>
        <taxon>Actinomycetota</taxon>
        <taxon>Actinomycetes</taxon>
        <taxon>Streptosporangiales</taxon>
        <taxon>Thermomonosporaceae</taxon>
        <taxon>Actinomadura</taxon>
    </lineage>
</organism>
<dbReference type="AlphaFoldDB" id="A0A239DI95"/>
<protein>
    <recommendedName>
        <fullName evidence="3">PIN domain-containing protein</fullName>
    </recommendedName>
</protein>
<evidence type="ECO:0000313" key="2">
    <source>
        <dbReference type="Proteomes" id="UP000198318"/>
    </source>
</evidence>
<dbReference type="Proteomes" id="UP000198318">
    <property type="component" value="Unassembled WGS sequence"/>
</dbReference>
<evidence type="ECO:0008006" key="3">
    <source>
        <dbReference type="Google" id="ProtNLM"/>
    </source>
</evidence>